<evidence type="ECO:0000313" key="2">
    <source>
        <dbReference type="EMBL" id="MBU2788912.1"/>
    </source>
</evidence>
<protein>
    <submittedName>
        <fullName evidence="2">IS66 family transposase</fullName>
    </submittedName>
</protein>
<evidence type="ECO:0000313" key="3">
    <source>
        <dbReference type="Proteomes" id="UP001197378"/>
    </source>
</evidence>
<feature type="non-terminal residue" evidence="2">
    <location>
        <position position="57"/>
    </location>
</feature>
<accession>A0AAE2YRB6</accession>
<proteinExistence type="predicted"/>
<comment type="caution">
    <text evidence="2">The sequence shown here is derived from an EMBL/GenBank/DDBJ whole genome shotgun (WGS) entry which is preliminary data.</text>
</comment>
<dbReference type="Proteomes" id="UP001197378">
    <property type="component" value="Unassembled WGS sequence"/>
</dbReference>
<reference evidence="2" key="1">
    <citation type="journal article" date="2021" name="ISME J.">
        <title>Genomic evolution of the class Acidithiobacillia: deep-branching Proteobacteria living in extreme acidic conditions.</title>
        <authorList>
            <person name="Moya-Beltran A."/>
            <person name="Beard S."/>
            <person name="Rojas-Villalobos C."/>
            <person name="Issotta F."/>
            <person name="Gallardo Y."/>
            <person name="Ulloa R."/>
            <person name="Giaveno A."/>
            <person name="Degli Esposti M."/>
            <person name="Johnson D.B."/>
            <person name="Quatrini R."/>
        </authorList>
    </citation>
    <scope>NUCLEOTIDE SEQUENCE</scope>
    <source>
        <strain evidence="2">VAN18-1</strain>
    </source>
</reference>
<organism evidence="2 3">
    <name type="scientific">Igneacidithiobacillus copahuensis</name>
    <dbReference type="NCBI Taxonomy" id="2724909"/>
    <lineage>
        <taxon>Bacteria</taxon>
        <taxon>Pseudomonadati</taxon>
        <taxon>Pseudomonadota</taxon>
        <taxon>Acidithiobacillia</taxon>
        <taxon>Acidithiobacillales</taxon>
        <taxon>Acidithiobacillaceae</taxon>
        <taxon>Igneacidithiobacillus</taxon>
    </lineage>
</organism>
<evidence type="ECO:0000259" key="1">
    <source>
        <dbReference type="Pfam" id="PF13007"/>
    </source>
</evidence>
<gene>
    <name evidence="2" type="ORF">HFQ13_11990</name>
</gene>
<dbReference type="InterPro" id="IPR024463">
    <property type="entry name" value="Transposase_TnpC_homeodom"/>
</dbReference>
<keyword evidence="3" id="KW-1185">Reference proteome</keyword>
<sequence length="57" mass="6743">MSLLNERAEKASELEARSIRIAQQEHAIQVRDETIARLENTVAKLQRWRFGRRSEHL</sequence>
<name>A0AAE2YRB6_9PROT</name>
<dbReference type="AlphaFoldDB" id="A0AAE2YRB6"/>
<dbReference type="Pfam" id="PF13007">
    <property type="entry name" value="LZ_Tnp_IS66"/>
    <property type="match status" value="1"/>
</dbReference>
<dbReference type="EMBL" id="JAAXYO010000172">
    <property type="protein sequence ID" value="MBU2788912.1"/>
    <property type="molecule type" value="Genomic_DNA"/>
</dbReference>
<feature type="domain" description="Transposase TnpC homeodomain" evidence="1">
    <location>
        <begin position="37"/>
        <end position="55"/>
    </location>
</feature>